<name>A0ABD0NUI8_CIRMR</name>
<dbReference type="AlphaFoldDB" id="A0ABD0NUI8"/>
<dbReference type="Proteomes" id="UP001529510">
    <property type="component" value="Unassembled WGS sequence"/>
</dbReference>
<accession>A0ABD0NUI8</accession>
<proteinExistence type="predicted"/>
<feature type="compositionally biased region" description="Low complexity" evidence="1">
    <location>
        <begin position="47"/>
        <end position="76"/>
    </location>
</feature>
<keyword evidence="3" id="KW-1185">Reference proteome</keyword>
<feature type="region of interest" description="Disordered" evidence="1">
    <location>
        <begin position="40"/>
        <end position="76"/>
    </location>
</feature>
<evidence type="ECO:0000313" key="2">
    <source>
        <dbReference type="EMBL" id="KAL0164601.1"/>
    </source>
</evidence>
<reference evidence="2 3" key="1">
    <citation type="submission" date="2024-05" db="EMBL/GenBank/DDBJ databases">
        <title>Genome sequencing and assembly of Indian major carp, Cirrhinus mrigala (Hamilton, 1822).</title>
        <authorList>
            <person name="Mohindra V."/>
            <person name="Chowdhury L.M."/>
            <person name="Lal K."/>
            <person name="Jena J.K."/>
        </authorList>
    </citation>
    <scope>NUCLEOTIDE SEQUENCE [LARGE SCALE GENOMIC DNA]</scope>
    <source>
        <strain evidence="2">CM1030</strain>
        <tissue evidence="2">Blood</tissue>
    </source>
</reference>
<gene>
    <name evidence="2" type="ORF">M9458_040354</name>
</gene>
<protein>
    <submittedName>
        <fullName evidence="2">Uncharacterized protein</fullName>
    </submittedName>
</protein>
<dbReference type="EMBL" id="JAMKFB020000020">
    <property type="protein sequence ID" value="KAL0164601.1"/>
    <property type="molecule type" value="Genomic_DNA"/>
</dbReference>
<feature type="non-terminal residue" evidence="2">
    <location>
        <position position="76"/>
    </location>
</feature>
<sequence length="76" mass="8150">MATARVSMPGTTDTNLEFADYSLYSNLSDDELMQLAIERSIADAQNSGPAASRRAPPSQRPQQQQPQSSACPANPP</sequence>
<comment type="caution">
    <text evidence="2">The sequence shown here is derived from an EMBL/GenBank/DDBJ whole genome shotgun (WGS) entry which is preliminary data.</text>
</comment>
<organism evidence="2 3">
    <name type="scientific">Cirrhinus mrigala</name>
    <name type="common">Mrigala</name>
    <dbReference type="NCBI Taxonomy" id="683832"/>
    <lineage>
        <taxon>Eukaryota</taxon>
        <taxon>Metazoa</taxon>
        <taxon>Chordata</taxon>
        <taxon>Craniata</taxon>
        <taxon>Vertebrata</taxon>
        <taxon>Euteleostomi</taxon>
        <taxon>Actinopterygii</taxon>
        <taxon>Neopterygii</taxon>
        <taxon>Teleostei</taxon>
        <taxon>Ostariophysi</taxon>
        <taxon>Cypriniformes</taxon>
        <taxon>Cyprinidae</taxon>
        <taxon>Labeoninae</taxon>
        <taxon>Labeonini</taxon>
        <taxon>Cirrhinus</taxon>
    </lineage>
</organism>
<evidence type="ECO:0000313" key="3">
    <source>
        <dbReference type="Proteomes" id="UP001529510"/>
    </source>
</evidence>
<evidence type="ECO:0000256" key="1">
    <source>
        <dbReference type="SAM" id="MobiDB-lite"/>
    </source>
</evidence>